<sequence>MFTLLTPTYNRAHTLERLFNSINSQTYRSFEWLIIDDGSNDDTQIIIEGFKLKANYDITYVYKTNGGKHSALIEAKKYLSNDYIIIIDSDDEILPDCLEVFKQHIEKNSRIEEVRARCVNSDLNLIQKFYFPQDLEYIDTTWHDMVLKKQNDEELISCFKLQYYLRAVNLPKKLIFSEHFNSFSEVYFWSRIKKVTIRYIKEPLRVYHQDSGNSIMNNTSFKTGLYNDIIQFKYFLDENYTYIFWRPRYFISQYIKLTIASRLVGNGFFRSHFLYEQVINRIISFSLSPASILFYFKMKYLDKGFWR</sequence>
<evidence type="ECO:0000259" key="1">
    <source>
        <dbReference type="Pfam" id="PF00535"/>
    </source>
</evidence>
<dbReference type="InterPro" id="IPR029044">
    <property type="entry name" value="Nucleotide-diphossugar_trans"/>
</dbReference>
<protein>
    <submittedName>
        <fullName evidence="2">Glycosyltransferase family 2 protein</fullName>
    </submittedName>
</protein>
<dbReference type="Pfam" id="PF00535">
    <property type="entry name" value="Glycos_transf_2"/>
    <property type="match status" value="1"/>
</dbReference>
<comment type="caution">
    <text evidence="2">The sequence shown here is derived from an EMBL/GenBank/DDBJ whole genome shotgun (WGS) entry which is preliminary data.</text>
</comment>
<dbReference type="CDD" id="cd00761">
    <property type="entry name" value="Glyco_tranf_GTA_type"/>
    <property type="match status" value="1"/>
</dbReference>
<evidence type="ECO:0000313" key="3">
    <source>
        <dbReference type="Proteomes" id="UP001165430"/>
    </source>
</evidence>
<dbReference type="Gene3D" id="3.90.550.10">
    <property type="entry name" value="Spore Coat Polysaccharide Biosynthesis Protein SpsA, Chain A"/>
    <property type="match status" value="1"/>
</dbReference>
<gene>
    <name evidence="2" type="ORF">MM213_01095</name>
</gene>
<reference evidence="2" key="1">
    <citation type="submission" date="2022-03" db="EMBL/GenBank/DDBJ databases">
        <title>De novo assembled genomes of Belliella spp. (Cyclobacteriaceae) strains.</title>
        <authorList>
            <person name="Szabo A."/>
            <person name="Korponai K."/>
            <person name="Felfoldi T."/>
        </authorList>
    </citation>
    <scope>NUCLEOTIDE SEQUENCE</scope>
    <source>
        <strain evidence="2">DSM 111903</strain>
    </source>
</reference>
<organism evidence="2 3">
    <name type="scientific">Belliella alkalica</name>
    <dbReference type="NCBI Taxonomy" id="1730871"/>
    <lineage>
        <taxon>Bacteria</taxon>
        <taxon>Pseudomonadati</taxon>
        <taxon>Bacteroidota</taxon>
        <taxon>Cytophagia</taxon>
        <taxon>Cytophagales</taxon>
        <taxon>Cyclobacteriaceae</taxon>
        <taxon>Belliella</taxon>
    </lineage>
</organism>
<dbReference type="Proteomes" id="UP001165430">
    <property type="component" value="Unassembled WGS sequence"/>
</dbReference>
<dbReference type="RefSeq" id="WP_241409452.1">
    <property type="nucleotide sequence ID" value="NZ_JAKZGO010000001.1"/>
</dbReference>
<dbReference type="InterPro" id="IPR001173">
    <property type="entry name" value="Glyco_trans_2-like"/>
</dbReference>
<dbReference type="PANTHER" id="PTHR22916">
    <property type="entry name" value="GLYCOSYLTRANSFERASE"/>
    <property type="match status" value="1"/>
</dbReference>
<dbReference type="SUPFAM" id="SSF53448">
    <property type="entry name" value="Nucleotide-diphospho-sugar transferases"/>
    <property type="match status" value="1"/>
</dbReference>
<evidence type="ECO:0000313" key="2">
    <source>
        <dbReference type="EMBL" id="MCH7412062.1"/>
    </source>
</evidence>
<dbReference type="EMBL" id="JAKZGO010000001">
    <property type="protein sequence ID" value="MCH7412062.1"/>
    <property type="molecule type" value="Genomic_DNA"/>
</dbReference>
<feature type="domain" description="Glycosyltransferase 2-like" evidence="1">
    <location>
        <begin position="4"/>
        <end position="117"/>
    </location>
</feature>
<proteinExistence type="predicted"/>
<dbReference type="PANTHER" id="PTHR22916:SF3">
    <property type="entry name" value="UDP-GLCNAC:BETAGAL BETA-1,3-N-ACETYLGLUCOSAMINYLTRANSFERASE-LIKE PROTEIN 1"/>
    <property type="match status" value="1"/>
</dbReference>
<keyword evidence="3" id="KW-1185">Reference proteome</keyword>
<accession>A0ABS9V6L5</accession>
<name>A0ABS9V6L5_9BACT</name>